<protein>
    <recommendedName>
        <fullName evidence="4">SUI1 domain-containing protein</fullName>
    </recommendedName>
</protein>
<dbReference type="PROSITE" id="PS50296">
    <property type="entry name" value="SUI1"/>
    <property type="match status" value="1"/>
</dbReference>
<dbReference type="Pfam" id="PF01253">
    <property type="entry name" value="SUI1"/>
    <property type="match status" value="1"/>
</dbReference>
<feature type="domain" description="SUI1" evidence="4">
    <location>
        <begin position="67"/>
        <end position="130"/>
    </location>
</feature>
<dbReference type="CDD" id="cd11567">
    <property type="entry name" value="YciH_like"/>
    <property type="match status" value="1"/>
</dbReference>
<dbReference type="SUPFAM" id="SSF55159">
    <property type="entry name" value="eIF1-like"/>
    <property type="match status" value="1"/>
</dbReference>
<organism evidence="5 6">
    <name type="scientific">Alishewanella longhuensis</name>
    <dbReference type="NCBI Taxonomy" id="1091037"/>
    <lineage>
        <taxon>Bacteria</taxon>
        <taxon>Pseudomonadati</taxon>
        <taxon>Pseudomonadota</taxon>
        <taxon>Gammaproteobacteria</taxon>
        <taxon>Alteromonadales</taxon>
        <taxon>Alteromonadaceae</taxon>
        <taxon>Alishewanella</taxon>
    </lineage>
</organism>
<reference evidence="6" key="1">
    <citation type="journal article" date="2019" name="Int. J. Syst. Evol. Microbiol.">
        <title>The Global Catalogue of Microorganisms (GCM) 10K type strain sequencing project: providing services to taxonomists for standard genome sequencing and annotation.</title>
        <authorList>
            <consortium name="The Broad Institute Genomics Platform"/>
            <consortium name="The Broad Institute Genome Sequencing Center for Infectious Disease"/>
            <person name="Wu L."/>
            <person name="Ma J."/>
        </authorList>
    </citation>
    <scope>NUCLEOTIDE SEQUENCE [LARGE SCALE GENOMIC DNA]</scope>
    <source>
        <strain evidence="6">CGMCC 1.7003</strain>
    </source>
</reference>
<proteinExistence type="inferred from homology"/>
<dbReference type="Gene3D" id="3.30.780.10">
    <property type="entry name" value="SUI1-like domain"/>
    <property type="match status" value="1"/>
</dbReference>
<dbReference type="InterPro" id="IPR050318">
    <property type="entry name" value="DENR/SUI1_TIF"/>
</dbReference>
<keyword evidence="2" id="KW-0810">Translation regulation</keyword>
<evidence type="ECO:0000256" key="1">
    <source>
        <dbReference type="ARBA" id="ARBA00005422"/>
    </source>
</evidence>
<comment type="caution">
    <text evidence="5">The sequence shown here is derived from an EMBL/GenBank/DDBJ whole genome shotgun (WGS) entry which is preliminary data.</text>
</comment>
<keyword evidence="6" id="KW-1185">Reference proteome</keyword>
<evidence type="ECO:0000256" key="3">
    <source>
        <dbReference type="ARBA" id="ARBA00022917"/>
    </source>
</evidence>
<dbReference type="InterPro" id="IPR001950">
    <property type="entry name" value="SUI1"/>
</dbReference>
<dbReference type="RefSeq" id="WP_189432519.1">
    <property type="nucleotide sequence ID" value="NZ_BNAO01000004.1"/>
</dbReference>
<evidence type="ECO:0000313" key="5">
    <source>
        <dbReference type="EMBL" id="GHG68887.1"/>
    </source>
</evidence>
<evidence type="ECO:0000313" key="6">
    <source>
        <dbReference type="Proteomes" id="UP000659697"/>
    </source>
</evidence>
<dbReference type="PANTHER" id="PTHR12789:SF0">
    <property type="entry name" value="DENSITY-REGULATED PROTEIN"/>
    <property type="match status" value="1"/>
</dbReference>
<dbReference type="PANTHER" id="PTHR12789">
    <property type="entry name" value="DENSITY-REGULATED PROTEIN HOMOLOG"/>
    <property type="match status" value="1"/>
</dbReference>
<dbReference type="Proteomes" id="UP000659697">
    <property type="component" value="Unassembled WGS sequence"/>
</dbReference>
<name>A0ABQ3L2A1_9ALTE</name>
<keyword evidence="3" id="KW-0648">Protein biosynthesis</keyword>
<dbReference type="InterPro" id="IPR036877">
    <property type="entry name" value="SUI1_dom_sf"/>
</dbReference>
<sequence length="138" mass="14645">MSKKISLADWQQQLAGSAATEHSMANQPAKTAQADLVYSTAGGRIKAEQSESLQGERYADGALRIKRETKGRGGKTVLTITGLTGTTAELTTLCTELKKKCACGGAVKDGVIEIQADKREFVAELLQQKGYKVKQAGG</sequence>
<accession>A0ABQ3L2A1</accession>
<dbReference type="InterPro" id="IPR005872">
    <property type="entry name" value="SUI1_arc_bac"/>
</dbReference>
<comment type="similarity">
    <text evidence="1">Belongs to the SUI1 family.</text>
</comment>
<evidence type="ECO:0000259" key="4">
    <source>
        <dbReference type="PROSITE" id="PS50296"/>
    </source>
</evidence>
<gene>
    <name evidence="5" type="ORF">GCM10010919_18310</name>
</gene>
<evidence type="ECO:0000256" key="2">
    <source>
        <dbReference type="ARBA" id="ARBA00022845"/>
    </source>
</evidence>
<dbReference type="EMBL" id="BNAO01000004">
    <property type="protein sequence ID" value="GHG68887.1"/>
    <property type="molecule type" value="Genomic_DNA"/>
</dbReference>